<evidence type="ECO:0000256" key="1">
    <source>
        <dbReference type="ARBA" id="ARBA00022448"/>
    </source>
</evidence>
<dbReference type="Gene3D" id="1.10.760.10">
    <property type="entry name" value="Cytochrome c-like domain"/>
    <property type="match status" value="2"/>
</dbReference>
<dbReference type="InterPro" id="IPR051811">
    <property type="entry name" value="Cytochrome_c550/c551-like"/>
</dbReference>
<feature type="transmembrane region" description="Helical" evidence="7">
    <location>
        <begin position="256"/>
        <end position="274"/>
    </location>
</feature>
<keyword evidence="7" id="KW-0812">Transmembrane</keyword>
<proteinExistence type="predicted"/>
<evidence type="ECO:0000256" key="6">
    <source>
        <dbReference type="PROSITE-ProRule" id="PRU00433"/>
    </source>
</evidence>
<dbReference type="InterPro" id="IPR036909">
    <property type="entry name" value="Cyt_c-like_dom_sf"/>
</dbReference>
<protein>
    <submittedName>
        <fullName evidence="9">Ubiquinol-cytochrome c reductase cytochrome c1 subunit</fullName>
    </submittedName>
</protein>
<organism evidence="9 10">
    <name type="scientific">Persephonella hydrogeniphila</name>
    <dbReference type="NCBI Taxonomy" id="198703"/>
    <lineage>
        <taxon>Bacteria</taxon>
        <taxon>Pseudomonadati</taxon>
        <taxon>Aquificota</taxon>
        <taxon>Aquificia</taxon>
        <taxon>Aquificales</taxon>
        <taxon>Hydrogenothermaceae</taxon>
        <taxon>Persephonella</taxon>
    </lineage>
</organism>
<keyword evidence="7" id="KW-1133">Transmembrane helix</keyword>
<keyword evidence="7" id="KW-0472">Membrane</keyword>
<dbReference type="Proteomes" id="UP000219036">
    <property type="component" value="Unassembled WGS sequence"/>
</dbReference>
<evidence type="ECO:0000256" key="3">
    <source>
        <dbReference type="ARBA" id="ARBA00022723"/>
    </source>
</evidence>
<evidence type="ECO:0000256" key="4">
    <source>
        <dbReference type="ARBA" id="ARBA00022982"/>
    </source>
</evidence>
<name>A0A285NEJ5_9AQUI</name>
<dbReference type="GO" id="GO:0020037">
    <property type="term" value="F:heme binding"/>
    <property type="evidence" value="ECO:0007669"/>
    <property type="project" value="InterPro"/>
</dbReference>
<dbReference type="PROSITE" id="PS51007">
    <property type="entry name" value="CYTC"/>
    <property type="match status" value="2"/>
</dbReference>
<dbReference type="OrthoDB" id="9781261at2"/>
<evidence type="ECO:0000256" key="5">
    <source>
        <dbReference type="ARBA" id="ARBA00023004"/>
    </source>
</evidence>
<dbReference type="InterPro" id="IPR009056">
    <property type="entry name" value="Cyt_c-like_dom"/>
</dbReference>
<dbReference type="GO" id="GO:0009055">
    <property type="term" value="F:electron transfer activity"/>
    <property type="evidence" value="ECO:0007669"/>
    <property type="project" value="InterPro"/>
</dbReference>
<feature type="domain" description="Cytochrome c" evidence="8">
    <location>
        <begin position="153"/>
        <end position="246"/>
    </location>
</feature>
<evidence type="ECO:0000259" key="8">
    <source>
        <dbReference type="PROSITE" id="PS51007"/>
    </source>
</evidence>
<feature type="transmembrane region" description="Helical" evidence="7">
    <location>
        <begin position="6"/>
        <end position="25"/>
    </location>
</feature>
<dbReference type="AlphaFoldDB" id="A0A285NEJ5"/>
<evidence type="ECO:0000256" key="7">
    <source>
        <dbReference type="SAM" id="Phobius"/>
    </source>
</evidence>
<dbReference type="PANTHER" id="PTHR37823">
    <property type="entry name" value="CYTOCHROME C-553-LIKE"/>
    <property type="match status" value="1"/>
</dbReference>
<dbReference type="RefSeq" id="WP_097000238.1">
    <property type="nucleotide sequence ID" value="NZ_OBEI01000003.1"/>
</dbReference>
<keyword evidence="10" id="KW-1185">Reference proteome</keyword>
<dbReference type="Gene3D" id="1.20.5.100">
    <property type="entry name" value="Cytochrome c1, transmembrane anchor, C-terminal"/>
    <property type="match status" value="1"/>
</dbReference>
<keyword evidence="1" id="KW-0813">Transport</keyword>
<keyword evidence="2 6" id="KW-0349">Heme</keyword>
<evidence type="ECO:0000313" key="9">
    <source>
        <dbReference type="EMBL" id="SNZ07875.1"/>
    </source>
</evidence>
<evidence type="ECO:0000256" key="2">
    <source>
        <dbReference type="ARBA" id="ARBA00022617"/>
    </source>
</evidence>
<feature type="domain" description="Cytochrome c" evidence="8">
    <location>
        <begin position="58"/>
        <end position="153"/>
    </location>
</feature>
<reference evidence="10" key="1">
    <citation type="submission" date="2017-09" db="EMBL/GenBank/DDBJ databases">
        <authorList>
            <person name="Varghese N."/>
            <person name="Submissions S."/>
        </authorList>
    </citation>
    <scope>NUCLEOTIDE SEQUENCE [LARGE SCALE GENOMIC DNA]</scope>
    <source>
        <strain evidence="10">DSM 15103</strain>
    </source>
</reference>
<evidence type="ECO:0000313" key="10">
    <source>
        <dbReference type="Proteomes" id="UP000219036"/>
    </source>
</evidence>
<dbReference type="Pfam" id="PF00034">
    <property type="entry name" value="Cytochrom_C"/>
    <property type="match status" value="2"/>
</dbReference>
<dbReference type="SUPFAM" id="SSF46626">
    <property type="entry name" value="Cytochrome c"/>
    <property type="match status" value="2"/>
</dbReference>
<keyword evidence="5 6" id="KW-0408">Iron</keyword>
<sequence length="283" mass="31590">MKEFKIFLVIAVIVGITYWGIEPLAHSIMHKHIEEAIHKYNLPDYEFSDLGGTPPLDGDAAKGKEAFKMFCTSCHGLKADGINPPMDPKTAAASFGVVPPDLSNVASYTSEKFLYHFIKDPAKASEFKKIAMPPMGLNDEQIADIIAYLKSTAKKVEGAELLKEACGRCHGAKYQKIYAQTPPENLKKYLGKVPPDLSIIMKAKGEHYLVAFINRPQALLPGTSMPRVGLNKEATEELMKYLDEISDPHKEQRQKVGIIVLAYMLVMVGLTYAWKKKIWKNIH</sequence>
<accession>A0A285NEJ5</accession>
<dbReference type="PIRSF" id="PIRSF019225">
    <property type="entry name" value="Ubol_Cyt_c_Rdtase_Cyt_c_su_prd"/>
    <property type="match status" value="1"/>
</dbReference>
<dbReference type="GO" id="GO:0046872">
    <property type="term" value="F:metal ion binding"/>
    <property type="evidence" value="ECO:0007669"/>
    <property type="project" value="UniProtKB-KW"/>
</dbReference>
<dbReference type="InterPro" id="IPR021195">
    <property type="entry name" value="Ubol_Cyt_c_Rdtase_Cyt_c_su_prd"/>
</dbReference>
<dbReference type="EMBL" id="OBEI01000003">
    <property type="protein sequence ID" value="SNZ07875.1"/>
    <property type="molecule type" value="Genomic_DNA"/>
</dbReference>
<keyword evidence="3 6" id="KW-0479">Metal-binding</keyword>
<dbReference type="PANTHER" id="PTHR37823:SF1">
    <property type="entry name" value="CYTOCHROME C-553-LIKE"/>
    <property type="match status" value="1"/>
</dbReference>
<gene>
    <name evidence="9" type="ORF">SAMN06265182_1066</name>
</gene>
<keyword evidence="4" id="KW-0249">Electron transport</keyword>